<dbReference type="AlphaFoldDB" id="A0A2N5GIB7"/>
<organism evidence="1 3">
    <name type="scientific">Bacillus canaveralius</name>
    <dbReference type="NCBI Taxonomy" id="1403243"/>
    <lineage>
        <taxon>Bacteria</taxon>
        <taxon>Bacillati</taxon>
        <taxon>Bacillota</taxon>
        <taxon>Bacilli</taxon>
        <taxon>Bacillales</taxon>
        <taxon>Bacillaceae</taxon>
        <taxon>Bacillus</taxon>
    </lineage>
</organism>
<proteinExistence type="predicted"/>
<dbReference type="RefSeq" id="WP_101578564.1">
    <property type="nucleotide sequence ID" value="NZ_PGVA01000044.1"/>
</dbReference>
<dbReference type="OrthoDB" id="2680078at2"/>
<dbReference type="EMBL" id="PGVA01000044">
    <property type="protein sequence ID" value="PLR80737.1"/>
    <property type="molecule type" value="Genomic_DNA"/>
</dbReference>
<gene>
    <name evidence="1" type="ORF">CU635_16930</name>
    <name evidence="2" type="ORF">CVD25_08440</name>
</gene>
<dbReference type="Proteomes" id="UP000235114">
    <property type="component" value="Unassembled WGS sequence"/>
</dbReference>
<dbReference type="Proteomes" id="UP000234951">
    <property type="component" value="Unassembled WGS sequence"/>
</dbReference>
<evidence type="ECO:0000313" key="3">
    <source>
        <dbReference type="Proteomes" id="UP000234951"/>
    </source>
</evidence>
<dbReference type="EMBL" id="PGVD01000022">
    <property type="protein sequence ID" value="PLR98385.1"/>
    <property type="molecule type" value="Genomic_DNA"/>
</dbReference>
<evidence type="ECO:0000313" key="4">
    <source>
        <dbReference type="Proteomes" id="UP000235114"/>
    </source>
</evidence>
<keyword evidence="4" id="KW-1185">Reference proteome</keyword>
<evidence type="ECO:0008006" key="5">
    <source>
        <dbReference type="Google" id="ProtNLM"/>
    </source>
</evidence>
<comment type="caution">
    <text evidence="1">The sequence shown here is derived from an EMBL/GenBank/DDBJ whole genome shotgun (WGS) entry which is preliminary data.</text>
</comment>
<protein>
    <recommendedName>
        <fullName evidence="5">DUF3794 domain-containing protein</fullName>
    </recommendedName>
</protein>
<reference evidence="1 3" key="1">
    <citation type="submission" date="2017-11" db="EMBL/GenBank/DDBJ databases">
        <title>Comparitive Functional Genomics of Dry Heat Resistant strains isolated from the Viking Spacecraft.</title>
        <authorList>
            <person name="Seuylemezian A."/>
            <person name="Cooper K."/>
            <person name="Vaishampayan P."/>
        </authorList>
    </citation>
    <scope>NUCLEOTIDE SEQUENCE [LARGE SCALE GENOMIC DNA]</scope>
    <source>
        <strain evidence="1 3">M4.6</strain>
    </source>
</reference>
<accession>A0A2N5GIB7</accession>
<name>A0A2N5GIB7_9BACI</name>
<evidence type="ECO:0000313" key="1">
    <source>
        <dbReference type="EMBL" id="PLR80737.1"/>
    </source>
</evidence>
<sequence length="227" mass="25628">MENSAEYDDELLCINTVKVYDWVILQSAISKCVPADALHLDTDVCKARNLKTRCILVDPKTGYPLAYNSEIKIEETGKRDDRPFIIDKDLVELQRVTFTKKLCLVIEFSGIIDKVPFVEVSKPITIEMSESLFLCAPCGTRLVVKLADSDCTVRLNSDDEKDELLSVDLTLNVCQSIQSVTDVTLELYAAFCLPRDILTEQCPAPKIPKQCNSVFPGDEYEYEYHTD</sequence>
<evidence type="ECO:0000313" key="2">
    <source>
        <dbReference type="EMBL" id="PLR98385.1"/>
    </source>
</evidence>
<reference evidence="2 4" key="2">
    <citation type="submission" date="2017-12" db="EMBL/GenBank/DDBJ databases">
        <title>Comparative Functional Genomics of Dry Heat Resistant strains isolated from the Viking Spacecraft.</title>
        <authorList>
            <person name="Seuylemezian A."/>
            <person name="Cooper K."/>
            <person name="Vaishampayan P."/>
        </authorList>
    </citation>
    <scope>NUCLEOTIDE SEQUENCE [LARGE SCALE GENOMIC DNA]</scope>
    <source>
        <strain evidence="2 4">ATCC 29669</strain>
    </source>
</reference>